<evidence type="ECO:0000313" key="1">
    <source>
        <dbReference type="EMBL" id="MFC5910648.1"/>
    </source>
</evidence>
<organism evidence="1 2">
    <name type="scientific">Streptacidiphilus monticola</name>
    <dbReference type="NCBI Taxonomy" id="2161674"/>
    <lineage>
        <taxon>Bacteria</taxon>
        <taxon>Bacillati</taxon>
        <taxon>Actinomycetota</taxon>
        <taxon>Actinomycetes</taxon>
        <taxon>Kitasatosporales</taxon>
        <taxon>Streptomycetaceae</taxon>
        <taxon>Streptacidiphilus</taxon>
    </lineage>
</organism>
<dbReference type="SUPFAM" id="SSF53098">
    <property type="entry name" value="Ribonuclease H-like"/>
    <property type="match status" value="1"/>
</dbReference>
<dbReference type="InterPro" id="IPR012337">
    <property type="entry name" value="RNaseH-like_sf"/>
</dbReference>
<sequence length="161" mass="18456">MPGLNRYLRATPAGKLRVDQAKIKAEENLDGKYLLRCSDPHLSAEDIALGYKQLLEVERGWRDMKQIIDLRPVYHRLEERIRAHVILCWLALLLIRITETTTGDTWPQIRRELDRLHLGTFTGPTGTFQQVTALTKPQRDLLAKLDIPAPKQVISLQPASR</sequence>
<reference evidence="2" key="1">
    <citation type="journal article" date="2019" name="Int. J. Syst. Evol. Microbiol.">
        <title>The Global Catalogue of Microorganisms (GCM) 10K type strain sequencing project: providing services to taxonomists for standard genome sequencing and annotation.</title>
        <authorList>
            <consortium name="The Broad Institute Genomics Platform"/>
            <consortium name="The Broad Institute Genome Sequencing Center for Infectious Disease"/>
            <person name="Wu L."/>
            <person name="Ma J."/>
        </authorList>
    </citation>
    <scope>NUCLEOTIDE SEQUENCE [LARGE SCALE GENOMIC DNA]</scope>
    <source>
        <strain evidence="2">JCM 4816</strain>
    </source>
</reference>
<dbReference type="Proteomes" id="UP001596174">
    <property type="component" value="Unassembled WGS sequence"/>
</dbReference>
<evidence type="ECO:0008006" key="3">
    <source>
        <dbReference type="Google" id="ProtNLM"/>
    </source>
</evidence>
<gene>
    <name evidence="1" type="ORF">ACFP3V_25985</name>
</gene>
<protein>
    <recommendedName>
        <fullName evidence="3">Transposase IS4-like domain-containing protein</fullName>
    </recommendedName>
</protein>
<dbReference type="RefSeq" id="WP_380588204.1">
    <property type="nucleotide sequence ID" value="NZ_JBHSQJ010000126.1"/>
</dbReference>
<keyword evidence="2" id="KW-1185">Reference proteome</keyword>
<accession>A0ABW1G915</accession>
<evidence type="ECO:0000313" key="2">
    <source>
        <dbReference type="Proteomes" id="UP001596174"/>
    </source>
</evidence>
<name>A0ABW1G915_9ACTN</name>
<dbReference type="EMBL" id="JBHSQJ010000126">
    <property type="protein sequence ID" value="MFC5910648.1"/>
    <property type="molecule type" value="Genomic_DNA"/>
</dbReference>
<proteinExistence type="predicted"/>
<comment type="caution">
    <text evidence="1">The sequence shown here is derived from an EMBL/GenBank/DDBJ whole genome shotgun (WGS) entry which is preliminary data.</text>
</comment>